<evidence type="ECO:0000256" key="3">
    <source>
        <dbReference type="ARBA" id="ARBA00023157"/>
    </source>
</evidence>
<dbReference type="SMART" id="SM00032">
    <property type="entry name" value="CCP"/>
    <property type="match status" value="1"/>
</dbReference>
<evidence type="ECO:0000313" key="6">
    <source>
        <dbReference type="Ensembl" id="ENSPMGP00000002185.1"/>
    </source>
</evidence>
<dbReference type="PANTHER" id="PTHR32493">
    <property type="entry name" value="SUSHI DOMAIN-CONTAINING PROTEIN 5"/>
    <property type="match status" value="1"/>
</dbReference>
<dbReference type="AlphaFoldDB" id="A0A3B3ZC34"/>
<dbReference type="Ensembl" id="ENSPMGT00000002319.1">
    <property type="protein sequence ID" value="ENSPMGP00000002185.1"/>
    <property type="gene ID" value="ENSPMGG00000001952.1"/>
</dbReference>
<name>A0A3B3ZC34_9GOBI</name>
<accession>A0A3B3ZC34</accession>
<keyword evidence="1 4" id="KW-0768">Sushi</keyword>
<dbReference type="PROSITE" id="PS50923">
    <property type="entry name" value="SUSHI"/>
    <property type="match status" value="1"/>
</dbReference>
<evidence type="ECO:0000256" key="1">
    <source>
        <dbReference type="ARBA" id="ARBA00022659"/>
    </source>
</evidence>
<dbReference type="GO" id="GO:0007219">
    <property type="term" value="P:Notch signaling pathway"/>
    <property type="evidence" value="ECO:0007669"/>
    <property type="project" value="TreeGrafter"/>
</dbReference>
<feature type="domain" description="Sushi" evidence="5">
    <location>
        <begin position="38"/>
        <end position="99"/>
    </location>
</feature>
<dbReference type="Gene3D" id="2.10.70.10">
    <property type="entry name" value="Complement Module, domain 1"/>
    <property type="match status" value="1"/>
</dbReference>
<dbReference type="InterPro" id="IPR035976">
    <property type="entry name" value="Sushi/SCR/CCP_sf"/>
</dbReference>
<keyword evidence="3" id="KW-1015">Disulfide bond</keyword>
<organism evidence="6 7">
    <name type="scientific">Periophthalmus magnuspinnatus</name>
    <dbReference type="NCBI Taxonomy" id="409849"/>
    <lineage>
        <taxon>Eukaryota</taxon>
        <taxon>Metazoa</taxon>
        <taxon>Chordata</taxon>
        <taxon>Craniata</taxon>
        <taxon>Vertebrata</taxon>
        <taxon>Euteleostomi</taxon>
        <taxon>Actinopterygii</taxon>
        <taxon>Neopterygii</taxon>
        <taxon>Teleostei</taxon>
        <taxon>Neoteleostei</taxon>
        <taxon>Acanthomorphata</taxon>
        <taxon>Gobiaria</taxon>
        <taxon>Gobiiformes</taxon>
        <taxon>Gobioidei</taxon>
        <taxon>Gobiidae</taxon>
        <taxon>Oxudercinae</taxon>
        <taxon>Periophthalmus</taxon>
    </lineage>
</organism>
<dbReference type="InterPro" id="IPR000436">
    <property type="entry name" value="Sushi_SCR_CCP_dom"/>
</dbReference>
<sequence length="101" mass="11257">TESVDFSYCTFSLLRKDALWPKRVFIVLWMHHLPSFGKPCGDPPSFPHAHLQGHTGFELGDELLYSCMPGYVMPSGNGAFSLLCDSCGEWYGLVQLCVKGK</sequence>
<evidence type="ECO:0000259" key="5">
    <source>
        <dbReference type="PROSITE" id="PS50923"/>
    </source>
</evidence>
<reference evidence="6" key="2">
    <citation type="submission" date="2025-09" db="UniProtKB">
        <authorList>
            <consortium name="Ensembl"/>
        </authorList>
    </citation>
    <scope>IDENTIFICATION</scope>
</reference>
<evidence type="ECO:0000313" key="7">
    <source>
        <dbReference type="Proteomes" id="UP000261520"/>
    </source>
</evidence>
<dbReference type="InterPro" id="IPR053298">
    <property type="entry name" value="Sushi_domain_protein"/>
</dbReference>
<dbReference type="Pfam" id="PF00084">
    <property type="entry name" value="Sushi"/>
    <property type="match status" value="1"/>
</dbReference>
<proteinExistence type="predicted"/>
<evidence type="ECO:0000256" key="4">
    <source>
        <dbReference type="PROSITE-ProRule" id="PRU00302"/>
    </source>
</evidence>
<dbReference type="Proteomes" id="UP000261520">
    <property type="component" value="Unplaced"/>
</dbReference>
<protein>
    <recommendedName>
        <fullName evidence="5">Sushi domain-containing protein</fullName>
    </recommendedName>
</protein>
<keyword evidence="7" id="KW-1185">Reference proteome</keyword>
<dbReference type="FunFam" id="2.10.70.10:FF:000050">
    <property type="entry name" value="sushi domain-containing protein 5"/>
    <property type="match status" value="1"/>
</dbReference>
<evidence type="ECO:0000256" key="2">
    <source>
        <dbReference type="ARBA" id="ARBA00022729"/>
    </source>
</evidence>
<dbReference type="CDD" id="cd00033">
    <property type="entry name" value="CCP"/>
    <property type="match status" value="1"/>
</dbReference>
<comment type="caution">
    <text evidence="4">Lacks conserved residue(s) required for the propagation of feature annotation.</text>
</comment>
<dbReference type="PANTHER" id="PTHR32493:SF0">
    <property type="entry name" value="SUSHI DOMAIN-CONTAINING PROTEIN 5"/>
    <property type="match status" value="1"/>
</dbReference>
<dbReference type="SUPFAM" id="SSF57535">
    <property type="entry name" value="Complement control module/SCR domain"/>
    <property type="match status" value="1"/>
</dbReference>
<reference evidence="6" key="1">
    <citation type="submission" date="2025-08" db="UniProtKB">
        <authorList>
            <consortium name="Ensembl"/>
        </authorList>
    </citation>
    <scope>IDENTIFICATION</scope>
</reference>
<keyword evidence="2" id="KW-0732">Signal</keyword>
<dbReference type="STRING" id="409849.ENSPMGP00000002185"/>